<dbReference type="EMBL" id="CP139487">
    <property type="protein sequence ID" value="WPU66927.1"/>
    <property type="molecule type" value="Genomic_DNA"/>
</dbReference>
<evidence type="ECO:0000313" key="2">
    <source>
        <dbReference type="Proteomes" id="UP001324634"/>
    </source>
</evidence>
<protein>
    <submittedName>
        <fullName evidence="1">Uncharacterized protein</fullName>
    </submittedName>
</protein>
<organism evidence="1 2">
    <name type="scientific">Peredibacter starrii</name>
    <dbReference type="NCBI Taxonomy" id="28202"/>
    <lineage>
        <taxon>Bacteria</taxon>
        <taxon>Pseudomonadati</taxon>
        <taxon>Bdellovibrionota</taxon>
        <taxon>Bacteriovoracia</taxon>
        <taxon>Bacteriovoracales</taxon>
        <taxon>Bacteriovoracaceae</taxon>
        <taxon>Peredibacter</taxon>
    </lineage>
</organism>
<gene>
    <name evidence="1" type="ORF">SOO65_09210</name>
</gene>
<name>A0AAX4HUW1_9BACT</name>
<evidence type="ECO:0000313" key="1">
    <source>
        <dbReference type="EMBL" id="WPU66927.1"/>
    </source>
</evidence>
<dbReference type="Proteomes" id="UP001324634">
    <property type="component" value="Chromosome"/>
</dbReference>
<keyword evidence="2" id="KW-1185">Reference proteome</keyword>
<sequence length="135" mass="15438">MKYLMLMPLMLLISCGKQEATKLYKVQDSALTKFVNSKNMPKDPNLTLDKSIVNNSYPIEIALYEDNRFYYNLPNLGDGNGTWKLNNGVIELKAKRTLFDMFIEVKGSDEATENLAIQFTDRFGPNTLKMMNVNI</sequence>
<dbReference type="AlphaFoldDB" id="A0AAX4HUW1"/>
<dbReference type="PROSITE" id="PS51257">
    <property type="entry name" value="PROKAR_LIPOPROTEIN"/>
    <property type="match status" value="1"/>
</dbReference>
<dbReference type="RefSeq" id="WP_321399614.1">
    <property type="nucleotide sequence ID" value="NZ_CP139487.1"/>
</dbReference>
<accession>A0AAX4HUW1</accession>
<dbReference type="KEGG" id="psti:SOO65_09210"/>
<proteinExistence type="predicted"/>
<reference evidence="1 2" key="1">
    <citation type="submission" date="2023-11" db="EMBL/GenBank/DDBJ databases">
        <title>Peredibacter starrii A3.12.</title>
        <authorList>
            <person name="Mitchell R.J."/>
        </authorList>
    </citation>
    <scope>NUCLEOTIDE SEQUENCE [LARGE SCALE GENOMIC DNA]</scope>
    <source>
        <strain evidence="1 2">A3.12</strain>
    </source>
</reference>